<dbReference type="PANTHER" id="PTHR11592">
    <property type="entry name" value="GLUTATHIONE PEROXIDASE"/>
    <property type="match status" value="1"/>
</dbReference>
<dbReference type="GO" id="GO:0004601">
    <property type="term" value="F:peroxidase activity"/>
    <property type="evidence" value="ECO:0007669"/>
    <property type="project" value="UniProtKB-KW"/>
</dbReference>
<dbReference type="AlphaFoldDB" id="A0A8H7QEV7"/>
<sequence length="160" mass="18340">MTTLYDFTIKNIENEEYDLSGLRGVVVLIVNIVSKPGVYDQELGSLEVLYEYYQNKNFVVIGVPCNQFGGQETFTAEEIVRNCNDHHKLTFPLTAKLEVNGENEHPMFKWLKECSPGILGAKKIEGNMEKFLINAEGQLIGRYHFLTPLEYLYQDLDNIL</sequence>
<dbReference type="CDD" id="cd00340">
    <property type="entry name" value="GSH_Peroxidase"/>
    <property type="match status" value="1"/>
</dbReference>
<dbReference type="InterPro" id="IPR000889">
    <property type="entry name" value="Glutathione_peroxidase"/>
</dbReference>
<dbReference type="InterPro" id="IPR036249">
    <property type="entry name" value="Thioredoxin-like_sf"/>
</dbReference>
<organism evidence="5 6">
    <name type="scientific">Mucor saturninus</name>
    <dbReference type="NCBI Taxonomy" id="64648"/>
    <lineage>
        <taxon>Eukaryota</taxon>
        <taxon>Fungi</taxon>
        <taxon>Fungi incertae sedis</taxon>
        <taxon>Mucoromycota</taxon>
        <taxon>Mucoromycotina</taxon>
        <taxon>Mucoromycetes</taxon>
        <taxon>Mucorales</taxon>
        <taxon>Mucorineae</taxon>
        <taxon>Mucoraceae</taxon>
        <taxon>Mucor</taxon>
    </lineage>
</organism>
<dbReference type="Pfam" id="PF00255">
    <property type="entry name" value="GSHPx"/>
    <property type="match status" value="1"/>
</dbReference>
<reference evidence="5" key="1">
    <citation type="submission" date="2020-12" db="EMBL/GenBank/DDBJ databases">
        <title>Metabolic potential, ecology and presence of endohyphal bacteria is reflected in genomic diversity of Mucoromycotina.</title>
        <authorList>
            <person name="Muszewska A."/>
            <person name="Okrasinska A."/>
            <person name="Steczkiewicz K."/>
            <person name="Drgas O."/>
            <person name="Orlowska M."/>
            <person name="Perlinska-Lenart U."/>
            <person name="Aleksandrzak-Piekarczyk T."/>
            <person name="Szatraj K."/>
            <person name="Zielenkiewicz U."/>
            <person name="Pilsyk S."/>
            <person name="Malc E."/>
            <person name="Mieczkowski P."/>
            <person name="Kruszewska J.S."/>
            <person name="Biernat P."/>
            <person name="Pawlowska J."/>
        </authorList>
    </citation>
    <scope>NUCLEOTIDE SEQUENCE</scope>
    <source>
        <strain evidence="5">WA0000017839</strain>
    </source>
</reference>
<dbReference type="PANTHER" id="PTHR11592:SF78">
    <property type="entry name" value="GLUTATHIONE PEROXIDASE"/>
    <property type="match status" value="1"/>
</dbReference>
<keyword evidence="2 4" id="KW-0575">Peroxidase</keyword>
<dbReference type="SUPFAM" id="SSF52833">
    <property type="entry name" value="Thioredoxin-like"/>
    <property type="match status" value="1"/>
</dbReference>
<dbReference type="EMBL" id="JAEPRD010000643">
    <property type="protein sequence ID" value="KAG2190500.1"/>
    <property type="molecule type" value="Genomic_DNA"/>
</dbReference>
<name>A0A8H7QEV7_9FUNG</name>
<dbReference type="Gene3D" id="3.40.30.10">
    <property type="entry name" value="Glutaredoxin"/>
    <property type="match status" value="1"/>
</dbReference>
<keyword evidence="3 4" id="KW-0560">Oxidoreductase</keyword>
<proteinExistence type="inferred from homology"/>
<evidence type="ECO:0000256" key="4">
    <source>
        <dbReference type="RuleBase" id="RU000499"/>
    </source>
</evidence>
<dbReference type="GO" id="GO:0034599">
    <property type="term" value="P:cellular response to oxidative stress"/>
    <property type="evidence" value="ECO:0007669"/>
    <property type="project" value="TreeGrafter"/>
</dbReference>
<evidence type="ECO:0000313" key="5">
    <source>
        <dbReference type="EMBL" id="KAG2190500.1"/>
    </source>
</evidence>
<evidence type="ECO:0000256" key="1">
    <source>
        <dbReference type="ARBA" id="ARBA00006926"/>
    </source>
</evidence>
<dbReference type="PROSITE" id="PS51355">
    <property type="entry name" value="GLUTATHIONE_PEROXID_3"/>
    <property type="match status" value="1"/>
</dbReference>
<keyword evidence="6" id="KW-1185">Reference proteome</keyword>
<dbReference type="OrthoDB" id="446890at2759"/>
<evidence type="ECO:0000256" key="2">
    <source>
        <dbReference type="ARBA" id="ARBA00022559"/>
    </source>
</evidence>
<comment type="caution">
    <text evidence="5">The sequence shown here is derived from an EMBL/GenBank/DDBJ whole genome shotgun (WGS) entry which is preliminary data.</text>
</comment>
<protein>
    <recommendedName>
        <fullName evidence="4">Glutathione peroxidase</fullName>
    </recommendedName>
</protein>
<evidence type="ECO:0000313" key="6">
    <source>
        <dbReference type="Proteomes" id="UP000603453"/>
    </source>
</evidence>
<evidence type="ECO:0000256" key="3">
    <source>
        <dbReference type="ARBA" id="ARBA00023002"/>
    </source>
</evidence>
<dbReference type="PRINTS" id="PR01011">
    <property type="entry name" value="GLUTPROXDASE"/>
</dbReference>
<dbReference type="Proteomes" id="UP000603453">
    <property type="component" value="Unassembled WGS sequence"/>
</dbReference>
<dbReference type="PIRSF" id="PIRSF000303">
    <property type="entry name" value="Glutathion_perox"/>
    <property type="match status" value="1"/>
</dbReference>
<gene>
    <name evidence="5" type="ORF">INT47_005725</name>
</gene>
<accession>A0A8H7QEV7</accession>
<comment type="similarity">
    <text evidence="1 4">Belongs to the glutathione peroxidase family.</text>
</comment>